<dbReference type="AlphaFoldDB" id="A0A135RNB7"/>
<feature type="region of interest" description="Disordered" evidence="1">
    <location>
        <begin position="64"/>
        <end position="93"/>
    </location>
</feature>
<protein>
    <submittedName>
        <fullName evidence="2">Uncharacterized protein</fullName>
    </submittedName>
</protein>
<name>A0A135RNB7_9PEZI</name>
<organism evidence="2 3">
    <name type="scientific">Colletotrichum simmondsii</name>
    <dbReference type="NCBI Taxonomy" id="703756"/>
    <lineage>
        <taxon>Eukaryota</taxon>
        <taxon>Fungi</taxon>
        <taxon>Dikarya</taxon>
        <taxon>Ascomycota</taxon>
        <taxon>Pezizomycotina</taxon>
        <taxon>Sordariomycetes</taxon>
        <taxon>Hypocreomycetidae</taxon>
        <taxon>Glomerellales</taxon>
        <taxon>Glomerellaceae</taxon>
        <taxon>Colletotrichum</taxon>
        <taxon>Colletotrichum acutatum species complex</taxon>
    </lineage>
</organism>
<proteinExistence type="predicted"/>
<feature type="compositionally biased region" description="Basic and acidic residues" evidence="1">
    <location>
        <begin position="67"/>
        <end position="86"/>
    </location>
</feature>
<accession>A0A135RNB7</accession>
<comment type="caution">
    <text evidence="2">The sequence shown here is derived from an EMBL/GenBank/DDBJ whole genome shotgun (WGS) entry which is preliminary data.</text>
</comment>
<feature type="region of interest" description="Disordered" evidence="1">
    <location>
        <begin position="1"/>
        <end position="27"/>
    </location>
</feature>
<feature type="compositionally biased region" description="Basic and acidic residues" evidence="1">
    <location>
        <begin position="13"/>
        <end position="22"/>
    </location>
</feature>
<reference evidence="2 3" key="1">
    <citation type="submission" date="2014-02" db="EMBL/GenBank/DDBJ databases">
        <title>The genome sequence of Colletotrichum simmondsii CBS122122.</title>
        <authorList>
            <person name="Baroncelli R."/>
            <person name="Thon M.R."/>
        </authorList>
    </citation>
    <scope>NUCLEOTIDE SEQUENCE [LARGE SCALE GENOMIC DNA]</scope>
    <source>
        <strain evidence="2 3">CBS122122</strain>
    </source>
</reference>
<evidence type="ECO:0000313" key="3">
    <source>
        <dbReference type="Proteomes" id="UP000070328"/>
    </source>
</evidence>
<gene>
    <name evidence="2" type="ORF">CSIM01_04108</name>
</gene>
<dbReference type="EMBL" id="JFBX01000920">
    <property type="protein sequence ID" value="KXH25164.1"/>
    <property type="molecule type" value="Genomic_DNA"/>
</dbReference>
<evidence type="ECO:0000313" key="2">
    <source>
        <dbReference type="EMBL" id="KXH25164.1"/>
    </source>
</evidence>
<keyword evidence="3" id="KW-1185">Reference proteome</keyword>
<dbReference type="Proteomes" id="UP000070328">
    <property type="component" value="Unassembled WGS sequence"/>
</dbReference>
<sequence>MLKHRKPNPPTAGEERKEKEEAPMGWEWDGGGGHCALWWILKPTAKMKQGSCLTYKLTQENVGQDLQRAETERNSNPEASQTEHHHYTSNRLV</sequence>
<evidence type="ECO:0000256" key="1">
    <source>
        <dbReference type="SAM" id="MobiDB-lite"/>
    </source>
</evidence>